<feature type="region of interest" description="Disordered" evidence="1">
    <location>
        <begin position="345"/>
        <end position="471"/>
    </location>
</feature>
<feature type="region of interest" description="Disordered" evidence="1">
    <location>
        <begin position="156"/>
        <end position="178"/>
    </location>
</feature>
<evidence type="ECO:0000313" key="3">
    <source>
        <dbReference type="Proteomes" id="UP000623687"/>
    </source>
</evidence>
<dbReference type="EMBL" id="JACETU010000007">
    <property type="protein sequence ID" value="KAF7424851.1"/>
    <property type="molecule type" value="Genomic_DNA"/>
</dbReference>
<dbReference type="AlphaFoldDB" id="A0A8H6ZSL5"/>
<dbReference type="RefSeq" id="XP_036629045.1">
    <property type="nucleotide sequence ID" value="XM_036779656.1"/>
</dbReference>
<protein>
    <submittedName>
        <fullName evidence="2">Uncharacterized protein</fullName>
    </submittedName>
</protein>
<dbReference type="GeneID" id="59379980"/>
<dbReference type="Proteomes" id="UP000623687">
    <property type="component" value="Unassembled WGS sequence"/>
</dbReference>
<dbReference type="OrthoDB" id="3119620at2759"/>
<sequence length="471" mass="51219">MASLFNPDASPDPCSARLVKKSMSPQAAATPYDSPVRYFSPLNSVSTTYPTASNTRTAMSFNSVALPFVNDSTSAPNHAASNAVLSATSNVDDASSPFGFTSNAHAFTSTNSIIPNTRSTPSSKASDCGARRALPIGLFNHSPTPPTPIYSSTSPVPFQRASGHDPVEEVSSIPFSPPKQASSPRAWWDQTKLASLLALSREQKLTEIRQRFLRRLRPMVPLASNGSLPWNDIPALCATKAIQITGIPDCCPLPGFTARGISGLPTRFLTLYLKHLPDNTNQGIVFRRMKETDSHGMKAGKVPVIVCNPPHLHSRHSRARHLFVASDRIWIDRCGESRLSNAMSDSDFIPSDDDPHGPSAPFIAIKPKSTSGRGRRQQPHRVPLCTPSSSKPSHGVASVDSNASPKHDTQNHKRKRRGQRKAQVSQSEEEKTMKKGKGKARSRLQTSSEGEDDSIDGEDDTFHMKLRSQRG</sequence>
<organism evidence="2 3">
    <name type="scientific">Pleurotus ostreatus</name>
    <name type="common">Oyster mushroom</name>
    <name type="synonym">White-rot fungus</name>
    <dbReference type="NCBI Taxonomy" id="5322"/>
    <lineage>
        <taxon>Eukaryota</taxon>
        <taxon>Fungi</taxon>
        <taxon>Dikarya</taxon>
        <taxon>Basidiomycota</taxon>
        <taxon>Agaricomycotina</taxon>
        <taxon>Agaricomycetes</taxon>
        <taxon>Agaricomycetidae</taxon>
        <taxon>Agaricales</taxon>
        <taxon>Pleurotineae</taxon>
        <taxon>Pleurotaceae</taxon>
        <taxon>Pleurotus</taxon>
    </lineage>
</organism>
<keyword evidence="3" id="KW-1185">Reference proteome</keyword>
<evidence type="ECO:0000256" key="1">
    <source>
        <dbReference type="SAM" id="MobiDB-lite"/>
    </source>
</evidence>
<feature type="compositionally biased region" description="Acidic residues" evidence="1">
    <location>
        <begin position="449"/>
        <end position="459"/>
    </location>
</feature>
<comment type="caution">
    <text evidence="2">The sequence shown here is derived from an EMBL/GenBank/DDBJ whole genome shotgun (WGS) entry which is preliminary data.</text>
</comment>
<gene>
    <name evidence="2" type="ORF">PC9H_010162</name>
</gene>
<accession>A0A8H6ZSL5</accession>
<name>A0A8H6ZSL5_PLEOS</name>
<evidence type="ECO:0000313" key="2">
    <source>
        <dbReference type="EMBL" id="KAF7424851.1"/>
    </source>
</evidence>
<dbReference type="VEuPathDB" id="FungiDB:PC9H_010162"/>
<proteinExistence type="predicted"/>
<reference evidence="2" key="1">
    <citation type="submission" date="2019-07" db="EMBL/GenBank/DDBJ databases">
        <authorList>
            <person name="Palmer J.M."/>
        </authorList>
    </citation>
    <scope>NUCLEOTIDE SEQUENCE</scope>
    <source>
        <strain evidence="2">PC9</strain>
    </source>
</reference>